<dbReference type="AlphaFoldDB" id="A0A9W4CVC1"/>
<sequence length="107" mass="12052">DHIDQQSEFNNRIKKQLEKLESVLGLQTDIAIHQAEQSKIMAERMDRIEITMYEIKTSLKAIQPRNQSGKLAMSEASNSTTRPEKGKAPARPDTYPPVDSTNVTSKP</sequence>
<gene>
    <name evidence="2" type="ORF">BGTH12_LOCUS420</name>
</gene>
<comment type="caution">
    <text evidence="2">The sequence shown here is derived from an EMBL/GenBank/DDBJ whole genome shotgun (WGS) entry which is preliminary data.</text>
</comment>
<organism evidence="2 3">
    <name type="scientific">Blumeria graminis f. sp. triticale</name>
    <dbReference type="NCBI Taxonomy" id="1689686"/>
    <lineage>
        <taxon>Eukaryota</taxon>
        <taxon>Fungi</taxon>
        <taxon>Dikarya</taxon>
        <taxon>Ascomycota</taxon>
        <taxon>Pezizomycotina</taxon>
        <taxon>Leotiomycetes</taxon>
        <taxon>Erysiphales</taxon>
        <taxon>Erysiphaceae</taxon>
        <taxon>Blumeria</taxon>
    </lineage>
</organism>
<dbReference type="EMBL" id="CAJHIT010000001">
    <property type="protein sequence ID" value="CAD6499062.1"/>
    <property type="molecule type" value="Genomic_DNA"/>
</dbReference>
<evidence type="ECO:0000313" key="2">
    <source>
        <dbReference type="EMBL" id="CAD6499062.1"/>
    </source>
</evidence>
<evidence type="ECO:0000256" key="1">
    <source>
        <dbReference type="SAM" id="MobiDB-lite"/>
    </source>
</evidence>
<feature type="compositionally biased region" description="Polar residues" evidence="1">
    <location>
        <begin position="64"/>
        <end position="81"/>
    </location>
</feature>
<proteinExistence type="predicted"/>
<protein>
    <submittedName>
        <fullName evidence="2">BgTH12-04714</fullName>
    </submittedName>
</protein>
<feature type="non-terminal residue" evidence="2">
    <location>
        <position position="107"/>
    </location>
</feature>
<feature type="region of interest" description="Disordered" evidence="1">
    <location>
        <begin position="62"/>
        <end position="107"/>
    </location>
</feature>
<dbReference type="Proteomes" id="UP000683417">
    <property type="component" value="Unassembled WGS sequence"/>
</dbReference>
<accession>A0A9W4CVC1</accession>
<reference evidence="2" key="1">
    <citation type="submission" date="2020-10" db="EMBL/GenBank/DDBJ databases">
        <authorList>
            <person name="Muller C M."/>
        </authorList>
    </citation>
    <scope>NUCLEOTIDE SEQUENCE</scope>
    <source>
        <strain evidence="2">THUN-12</strain>
    </source>
</reference>
<name>A0A9W4CVC1_BLUGR</name>
<evidence type="ECO:0000313" key="3">
    <source>
        <dbReference type="Proteomes" id="UP000683417"/>
    </source>
</evidence>